<keyword evidence="1" id="KW-1133">Transmembrane helix</keyword>
<gene>
    <name evidence="2" type="ORF">SAMN04489842_1842</name>
</gene>
<keyword evidence="1" id="KW-0812">Transmembrane</keyword>
<dbReference type="OrthoDB" id="137309at2157"/>
<feature type="transmembrane region" description="Helical" evidence="1">
    <location>
        <begin position="295"/>
        <end position="319"/>
    </location>
</feature>
<dbReference type="Proteomes" id="UP000198848">
    <property type="component" value="Unassembled WGS sequence"/>
</dbReference>
<feature type="transmembrane region" description="Helical" evidence="1">
    <location>
        <begin position="185"/>
        <end position="203"/>
    </location>
</feature>
<sequence>MSAHSASAAEPLRKVALAIGFLALAGSVLLAHSQPATGYELSLFTSISPLFWVGLLLAVGIALAVAFVPPSGIDGHSRTRPVALLLGGLSMAVFAGLPIVRGYRFYGQHDALTHLGWARAISEGTMLPFELYYPGIHTATTLVHSTLGTPLEQSMLYVVLLAVLVFCVFVPLAVGAIVEDRRAMVIATFAAFLLLPITTISMYMSAHAMSQAVMFSALLVYLLARYLRTDGSASTFSAIGVALSVVAIATVVYHPQLVAHLIVVFLAIVVVQHLARRVASDGQIAGQTAVYGHTLLLVAVFLVWTSNHGFFGGMIQYFLSSAIEFILEGRGGADTVAAQGASLAAIGGSLTEIFLKLFLVQLIFTLLAVALAFGLVGSRSTLLRRVRPETTYFTVSLVALGPIFVIYFLAPGSTMHFRVFGLMMVFITILGSIAAYGVFAWLSDSDEPRSRARLPGSQPLFAVGFACLLVLSLAAVFPSPYTYHASPHVSDTQMEGYETAFDGQLEDVQFVGLRNGPNRYDDAVNGNAERMGLHEGPPDEGVGVGLADYYDEDRYFVLTQTDYERETVAYQELRYTEGELESVSDQPGVDRIQSNGEFELYYVNAEPEFAEA</sequence>
<protein>
    <submittedName>
        <fullName evidence="2">Uncharacterized protein</fullName>
    </submittedName>
</protein>
<feature type="transmembrane region" description="Helical" evidence="1">
    <location>
        <begin position="416"/>
        <end position="439"/>
    </location>
</feature>
<feature type="transmembrane region" description="Helical" evidence="1">
    <location>
        <begin position="390"/>
        <end position="410"/>
    </location>
</feature>
<feature type="transmembrane region" description="Helical" evidence="1">
    <location>
        <begin position="81"/>
        <end position="100"/>
    </location>
</feature>
<organism evidence="2 3">
    <name type="scientific">Natronobacterium texcoconense</name>
    <dbReference type="NCBI Taxonomy" id="1095778"/>
    <lineage>
        <taxon>Archaea</taxon>
        <taxon>Methanobacteriati</taxon>
        <taxon>Methanobacteriota</taxon>
        <taxon>Stenosarchaea group</taxon>
        <taxon>Halobacteria</taxon>
        <taxon>Halobacteriales</taxon>
        <taxon>Natrialbaceae</taxon>
        <taxon>Natronobacterium</taxon>
    </lineage>
</organism>
<reference evidence="3" key="1">
    <citation type="submission" date="2016-10" db="EMBL/GenBank/DDBJ databases">
        <authorList>
            <person name="Varghese N."/>
            <person name="Submissions S."/>
        </authorList>
    </citation>
    <scope>NUCLEOTIDE SEQUENCE [LARGE SCALE GENOMIC DNA]</scope>
    <source>
        <strain evidence="3">DSM 24767</strain>
    </source>
</reference>
<feature type="transmembrane region" description="Helical" evidence="1">
    <location>
        <begin position="49"/>
        <end position="69"/>
    </location>
</feature>
<feature type="transmembrane region" description="Helical" evidence="1">
    <location>
        <begin position="358"/>
        <end position="378"/>
    </location>
</feature>
<evidence type="ECO:0000313" key="2">
    <source>
        <dbReference type="EMBL" id="SDQ96563.1"/>
    </source>
</evidence>
<dbReference type="EMBL" id="FNLC01000002">
    <property type="protein sequence ID" value="SDQ96563.1"/>
    <property type="molecule type" value="Genomic_DNA"/>
</dbReference>
<feature type="transmembrane region" description="Helical" evidence="1">
    <location>
        <begin position="460"/>
        <end position="481"/>
    </location>
</feature>
<keyword evidence="3" id="KW-1185">Reference proteome</keyword>
<accession>A0A1H1F6C4</accession>
<feature type="transmembrane region" description="Helical" evidence="1">
    <location>
        <begin position="209"/>
        <end position="227"/>
    </location>
</feature>
<dbReference type="RefSeq" id="WP_090380640.1">
    <property type="nucleotide sequence ID" value="NZ_FNLC01000002.1"/>
</dbReference>
<evidence type="ECO:0000313" key="3">
    <source>
        <dbReference type="Proteomes" id="UP000198848"/>
    </source>
</evidence>
<feature type="transmembrane region" description="Helical" evidence="1">
    <location>
        <begin position="258"/>
        <end position="275"/>
    </location>
</feature>
<evidence type="ECO:0000256" key="1">
    <source>
        <dbReference type="SAM" id="Phobius"/>
    </source>
</evidence>
<feature type="transmembrane region" description="Helical" evidence="1">
    <location>
        <begin position="155"/>
        <end position="178"/>
    </location>
</feature>
<name>A0A1H1F6C4_NATTX</name>
<feature type="transmembrane region" description="Helical" evidence="1">
    <location>
        <begin position="234"/>
        <end position="252"/>
    </location>
</feature>
<dbReference type="AlphaFoldDB" id="A0A1H1F6C4"/>
<keyword evidence="1" id="KW-0472">Membrane</keyword>
<proteinExistence type="predicted"/>